<dbReference type="AlphaFoldDB" id="A0A6M3LND4"/>
<evidence type="ECO:0000313" key="1">
    <source>
        <dbReference type="EMBL" id="QJA96847.1"/>
    </source>
</evidence>
<gene>
    <name evidence="1" type="ORF">MM415B07224_0006</name>
</gene>
<proteinExistence type="predicted"/>
<reference evidence="1" key="1">
    <citation type="submission" date="2020-03" db="EMBL/GenBank/DDBJ databases">
        <title>The deep terrestrial virosphere.</title>
        <authorList>
            <person name="Holmfeldt K."/>
            <person name="Nilsson E."/>
            <person name="Simone D."/>
            <person name="Lopez-Fernandez M."/>
            <person name="Wu X."/>
            <person name="de Brujin I."/>
            <person name="Lundin D."/>
            <person name="Andersson A."/>
            <person name="Bertilsson S."/>
            <person name="Dopson M."/>
        </authorList>
    </citation>
    <scope>NUCLEOTIDE SEQUENCE</scope>
    <source>
        <strain evidence="1">MM415B07224</strain>
    </source>
</reference>
<organism evidence="1">
    <name type="scientific">viral metagenome</name>
    <dbReference type="NCBI Taxonomy" id="1070528"/>
    <lineage>
        <taxon>unclassified sequences</taxon>
        <taxon>metagenomes</taxon>
        <taxon>organismal metagenomes</taxon>
    </lineage>
</organism>
<accession>A0A6M3LND4</accession>
<protein>
    <submittedName>
        <fullName evidence="1">Uncharacterized protein</fullName>
    </submittedName>
</protein>
<sequence>MVIKVNMEREEVSAYERIKLSAESVVPGMIWKLKFTTKQQQELKEKIESRIHKRVKYKHLLSTQVWDKMSYVLPKQANFEPLMLKDTDQVLDAFINKLEEIMEVHKIIPVQRTIDEVHVNSNSGRKEIKPIKKKK</sequence>
<dbReference type="EMBL" id="MT143439">
    <property type="protein sequence ID" value="QJA96847.1"/>
    <property type="molecule type" value="Genomic_DNA"/>
</dbReference>
<name>A0A6M3LND4_9ZZZZ</name>